<keyword evidence="3" id="KW-1185">Reference proteome</keyword>
<comment type="caution">
    <text evidence="2">The sequence shown here is derived from an EMBL/GenBank/DDBJ whole genome shotgun (WGS) entry which is preliminary data.</text>
</comment>
<dbReference type="AlphaFoldDB" id="A0A2N0TN53"/>
<dbReference type="Proteomes" id="UP000232673">
    <property type="component" value="Unassembled WGS sequence"/>
</dbReference>
<dbReference type="Gene3D" id="3.40.1260.10">
    <property type="entry name" value="DsrEFH-like"/>
    <property type="match status" value="1"/>
</dbReference>
<evidence type="ECO:0000256" key="1">
    <source>
        <dbReference type="SAM" id="SignalP"/>
    </source>
</evidence>
<reference evidence="2 3" key="1">
    <citation type="submission" date="2015-10" db="EMBL/GenBank/DDBJ databases">
        <title>Draft genome sequence of Salegentibacter salinarum KCTC 12975.</title>
        <authorList>
            <person name="Lin W."/>
            <person name="Zheng Q."/>
        </authorList>
    </citation>
    <scope>NUCLEOTIDE SEQUENCE [LARGE SCALE GENOMIC DNA]</scope>
    <source>
        <strain evidence="2 3">KCTC 12975</strain>
    </source>
</reference>
<protein>
    <submittedName>
        <fullName evidence="2">Sulfur reduction protein DsrE</fullName>
    </submittedName>
</protein>
<dbReference type="OrthoDB" id="1445762at2"/>
<dbReference type="SUPFAM" id="SSF75169">
    <property type="entry name" value="DsrEFH-like"/>
    <property type="match status" value="1"/>
</dbReference>
<evidence type="ECO:0000313" key="3">
    <source>
        <dbReference type="Proteomes" id="UP000232673"/>
    </source>
</evidence>
<dbReference type="RefSeq" id="WP_079713109.1">
    <property type="nucleotide sequence ID" value="NZ_FUZC01000007.1"/>
</dbReference>
<dbReference type="EMBL" id="LKTS01000047">
    <property type="protein sequence ID" value="PKD16171.1"/>
    <property type="molecule type" value="Genomic_DNA"/>
</dbReference>
<accession>A0A2N0TN53</accession>
<proteinExistence type="predicted"/>
<dbReference type="STRING" id="447422.SAMN05660903_02046"/>
<evidence type="ECO:0000313" key="2">
    <source>
        <dbReference type="EMBL" id="PKD16171.1"/>
    </source>
</evidence>
<sequence length="138" mass="15805">MKKIILIFTAFLMLFSVKTQAQKHDTEKNNYVVLTKKIPQLQPILITAEELKKEDGHHFGDFQVIVCGQTVKGLINLEEMKKFTHRAEKAGVELKACGFSLKKFGVDPEKIPSEMEIVENGILYDFQLQKKGYFSIEL</sequence>
<name>A0A2N0TN53_9FLAO</name>
<keyword evidence="1" id="KW-0732">Signal</keyword>
<feature type="chain" id="PRO_5014690093" evidence="1">
    <location>
        <begin position="22"/>
        <end position="138"/>
    </location>
</feature>
<dbReference type="InterPro" id="IPR027396">
    <property type="entry name" value="DsrEFH-like"/>
</dbReference>
<gene>
    <name evidence="2" type="ORF">APR41_10295</name>
</gene>
<feature type="signal peptide" evidence="1">
    <location>
        <begin position="1"/>
        <end position="21"/>
    </location>
</feature>
<organism evidence="2 3">
    <name type="scientific">Salegentibacter salinarum</name>
    <dbReference type="NCBI Taxonomy" id="447422"/>
    <lineage>
        <taxon>Bacteria</taxon>
        <taxon>Pseudomonadati</taxon>
        <taxon>Bacteroidota</taxon>
        <taxon>Flavobacteriia</taxon>
        <taxon>Flavobacteriales</taxon>
        <taxon>Flavobacteriaceae</taxon>
        <taxon>Salegentibacter</taxon>
    </lineage>
</organism>